<keyword evidence="1" id="KW-0472">Membrane</keyword>
<feature type="transmembrane region" description="Helical" evidence="1">
    <location>
        <begin position="35"/>
        <end position="55"/>
    </location>
</feature>
<keyword evidence="3" id="KW-1185">Reference proteome</keyword>
<dbReference type="GO" id="GO:0005886">
    <property type="term" value="C:plasma membrane"/>
    <property type="evidence" value="ECO:0007669"/>
    <property type="project" value="TreeGrafter"/>
</dbReference>
<dbReference type="Pfam" id="PF04657">
    <property type="entry name" value="DMT_YdcZ"/>
    <property type="match status" value="1"/>
</dbReference>
<dbReference type="STRING" id="665467.SAMN02982931_04389"/>
<organism evidence="2 3">
    <name type="scientific">Bauldia litoralis</name>
    <dbReference type="NCBI Taxonomy" id="665467"/>
    <lineage>
        <taxon>Bacteria</taxon>
        <taxon>Pseudomonadati</taxon>
        <taxon>Pseudomonadota</taxon>
        <taxon>Alphaproteobacteria</taxon>
        <taxon>Hyphomicrobiales</taxon>
        <taxon>Kaistiaceae</taxon>
        <taxon>Bauldia</taxon>
    </lineage>
</organism>
<dbReference type="InterPro" id="IPR006750">
    <property type="entry name" value="YdcZ"/>
</dbReference>
<gene>
    <name evidence="2" type="ORF">SAMN02982931_04389</name>
</gene>
<dbReference type="PANTHER" id="PTHR34821:SF2">
    <property type="entry name" value="INNER MEMBRANE PROTEIN YDCZ"/>
    <property type="match status" value="1"/>
</dbReference>
<protein>
    <submittedName>
        <fullName evidence="2">Transporter family-2 protein</fullName>
    </submittedName>
</protein>
<dbReference type="RefSeq" id="WP_175478581.1">
    <property type="nucleotide sequence ID" value="NZ_FMXQ01000011.1"/>
</dbReference>
<dbReference type="PANTHER" id="PTHR34821">
    <property type="entry name" value="INNER MEMBRANE PROTEIN YDCZ"/>
    <property type="match status" value="1"/>
</dbReference>
<name>A0A1G6ECJ3_9HYPH</name>
<sequence length="148" mass="15558">MSKIPFLLAAIGVGCAIAVQPLLNADVARRVGSPVVAAFVSILVSFVLCSAYILISRPTIHWTALAGMPWYLWIAGSIGFLFVAATLWLAPALGAAALFGAIVAGQMIMATVLDWTGLGSYEGHAFDPMRIVAIILVLAGVLIFQRST</sequence>
<proteinExistence type="predicted"/>
<dbReference type="AlphaFoldDB" id="A0A1G6ECJ3"/>
<evidence type="ECO:0000313" key="2">
    <source>
        <dbReference type="EMBL" id="SDB55199.1"/>
    </source>
</evidence>
<dbReference type="Proteomes" id="UP000199071">
    <property type="component" value="Unassembled WGS sequence"/>
</dbReference>
<keyword evidence="1" id="KW-1133">Transmembrane helix</keyword>
<feature type="transmembrane region" description="Helical" evidence="1">
    <location>
        <begin position="96"/>
        <end position="116"/>
    </location>
</feature>
<evidence type="ECO:0000313" key="3">
    <source>
        <dbReference type="Proteomes" id="UP000199071"/>
    </source>
</evidence>
<keyword evidence="1" id="KW-0812">Transmembrane</keyword>
<dbReference type="PROSITE" id="PS51257">
    <property type="entry name" value="PROKAR_LIPOPROTEIN"/>
    <property type="match status" value="1"/>
</dbReference>
<accession>A0A1G6ECJ3</accession>
<feature type="transmembrane region" description="Helical" evidence="1">
    <location>
        <begin position="67"/>
        <end position="90"/>
    </location>
</feature>
<evidence type="ECO:0000256" key="1">
    <source>
        <dbReference type="SAM" id="Phobius"/>
    </source>
</evidence>
<dbReference type="EMBL" id="FMXQ01000011">
    <property type="protein sequence ID" value="SDB55199.1"/>
    <property type="molecule type" value="Genomic_DNA"/>
</dbReference>
<feature type="transmembrane region" description="Helical" evidence="1">
    <location>
        <begin position="128"/>
        <end position="145"/>
    </location>
</feature>
<reference evidence="2 3" key="1">
    <citation type="submission" date="2016-10" db="EMBL/GenBank/DDBJ databases">
        <authorList>
            <person name="de Groot N.N."/>
        </authorList>
    </citation>
    <scope>NUCLEOTIDE SEQUENCE [LARGE SCALE GENOMIC DNA]</scope>
    <source>
        <strain evidence="2 3">ATCC 35022</strain>
    </source>
</reference>